<gene>
    <name evidence="1" type="ORF">NYZ99_17230</name>
</gene>
<evidence type="ECO:0000313" key="2">
    <source>
        <dbReference type="Proteomes" id="UP001059209"/>
    </source>
</evidence>
<reference evidence="1" key="1">
    <citation type="submission" date="2022-09" db="EMBL/GenBank/DDBJ databases">
        <title>Maribacter litopenaei sp. nov., isolated from the intestinal tract of the Pacific White Shrimp, Litopenaeus vannamei.</title>
        <authorList>
            <person name="Kim S.Y."/>
            <person name="Hwang C.Y."/>
        </authorList>
    </citation>
    <scope>NUCLEOTIDE SEQUENCE</scope>
    <source>
        <strain evidence="1">HL-LV01</strain>
    </source>
</reference>
<name>A0ABY5Y6D1_9FLAO</name>
<dbReference type="EMBL" id="CP104205">
    <property type="protein sequence ID" value="UWX54597.1"/>
    <property type="molecule type" value="Genomic_DNA"/>
</dbReference>
<keyword evidence="2" id="KW-1185">Reference proteome</keyword>
<evidence type="ECO:0000313" key="1">
    <source>
        <dbReference type="EMBL" id="UWX54597.1"/>
    </source>
</evidence>
<organism evidence="1 2">
    <name type="scientific">Maribacter litopenaei</name>
    <dbReference type="NCBI Taxonomy" id="2976127"/>
    <lineage>
        <taxon>Bacteria</taxon>
        <taxon>Pseudomonadati</taxon>
        <taxon>Bacteroidota</taxon>
        <taxon>Flavobacteriia</taxon>
        <taxon>Flavobacteriales</taxon>
        <taxon>Flavobacteriaceae</taxon>
        <taxon>Maribacter</taxon>
    </lineage>
</organism>
<sequence length="117" mass="12744">MDRGYANPDFATAIIDSVSVSDQKVSLYITQDTEASVDNVVNYIGDNAQGSRTKNPIGLMATGPWYRAVDGTIYFGEENEGDYKAGPVNDGYQTRESLELKLFHKGETLENAASLGQ</sequence>
<accession>A0ABY5Y6D1</accession>
<protein>
    <submittedName>
        <fullName evidence="1">Uncharacterized protein</fullName>
    </submittedName>
</protein>
<dbReference type="RefSeq" id="WP_260572455.1">
    <property type="nucleotide sequence ID" value="NZ_CP104205.1"/>
</dbReference>
<dbReference type="Proteomes" id="UP001059209">
    <property type="component" value="Chromosome"/>
</dbReference>
<proteinExistence type="predicted"/>